<name>A0A4R5UMF3_9HYPH</name>
<protein>
    <recommendedName>
        <fullName evidence="4">Glutamine amidotransferase domain-containing protein</fullName>
    </recommendedName>
</protein>
<organism evidence="2 3">
    <name type="scientific">Rhizobium deserti</name>
    <dbReference type="NCBI Taxonomy" id="2547961"/>
    <lineage>
        <taxon>Bacteria</taxon>
        <taxon>Pseudomonadati</taxon>
        <taxon>Pseudomonadota</taxon>
        <taxon>Alphaproteobacteria</taxon>
        <taxon>Hyphomicrobiales</taxon>
        <taxon>Rhizobiaceae</taxon>
        <taxon>Rhizobium/Agrobacterium group</taxon>
        <taxon>Rhizobium</taxon>
    </lineage>
</organism>
<accession>A0A4R5UMF3</accession>
<evidence type="ECO:0008006" key="4">
    <source>
        <dbReference type="Google" id="ProtNLM"/>
    </source>
</evidence>
<evidence type="ECO:0000313" key="2">
    <source>
        <dbReference type="EMBL" id="TDK39036.1"/>
    </source>
</evidence>
<keyword evidence="1" id="KW-0812">Transmembrane</keyword>
<dbReference type="SUPFAM" id="SSF52317">
    <property type="entry name" value="Class I glutamine amidotransferase-like"/>
    <property type="match status" value="1"/>
</dbReference>
<gene>
    <name evidence="2" type="ORF">E2F50_02535</name>
</gene>
<dbReference type="RefSeq" id="WP_133314484.1">
    <property type="nucleotide sequence ID" value="NZ_SMTL01000001.1"/>
</dbReference>
<evidence type="ECO:0000256" key="1">
    <source>
        <dbReference type="SAM" id="Phobius"/>
    </source>
</evidence>
<evidence type="ECO:0000313" key="3">
    <source>
        <dbReference type="Proteomes" id="UP000295238"/>
    </source>
</evidence>
<sequence length="691" mass="75676">MTIEFAPFFPWFVLATLGLLAVILTVLAFWRSVRGASIRALALAALLLALANPTLNQEDREQLSTIVPVIVDRSQSQDTAQRQQQTDAALAGLKERFSRYPRIETRVVEVADDGDSDTPATKLFTALRSAISDVPPARIGGAVFLTDGQIHDLPGTNQDLGFNAPVHGLITGQPDEFDRRVEVVRAPRFGIVNEEQELTLRVFDDGRPQGQAGGTAEVTVKMNGQQIATLQAAPGRETPFSFTVPRGGNNVMEFSVAELPGEVTTANNRAVHVIDGIRQNLRVLLVSGEPHAGERAWRNLLKSDASVDLVHFTILRPPEKQDGTPINELSLIAFPTRELFVEKIKDFDLIIFDRYKHRGVLPILYYDYIAQYVENGGALLIAAGPEHAGEDSIAATPLEQVLPAAPTGEMHEAGFYPHLSQIGTKHPVTRGLDGSTSNPPAWGRWFRTVDVDPPQGQTVMEGDGSRPLLVLNRQGEGRVAMLLSDQGWLWARGFEGGGPHVSLYRRIAHWLMKEPELEEEALTARAVGRTLQATRQTIGDDPGPATIKYPSGRTETLPMTTFGPGQYRVERRMEETGLFEVSNGDFSTLVHVGTVDAPEFKAMISTEDTLKPYAEKTRGLVTRVASGAGVTLPDILPVRGEVRVSDPDRMVIRMTDETVLRGINSLPLFAGFAGLSALLFAIAAMWWREGR</sequence>
<dbReference type="AlphaFoldDB" id="A0A4R5UMF3"/>
<dbReference type="Proteomes" id="UP000295238">
    <property type="component" value="Unassembled WGS sequence"/>
</dbReference>
<dbReference type="OrthoDB" id="9769144at2"/>
<dbReference type="PANTHER" id="PTHR37947:SF1">
    <property type="entry name" value="BLL2462 PROTEIN"/>
    <property type="match status" value="1"/>
</dbReference>
<proteinExistence type="predicted"/>
<keyword evidence="1" id="KW-1133">Transmembrane helix</keyword>
<keyword evidence="1" id="KW-0472">Membrane</keyword>
<comment type="caution">
    <text evidence="2">The sequence shown here is derived from an EMBL/GenBank/DDBJ whole genome shotgun (WGS) entry which is preliminary data.</text>
</comment>
<dbReference type="PANTHER" id="PTHR37947">
    <property type="entry name" value="BLL2462 PROTEIN"/>
    <property type="match status" value="1"/>
</dbReference>
<dbReference type="InterPro" id="IPR029062">
    <property type="entry name" value="Class_I_gatase-like"/>
</dbReference>
<keyword evidence="3" id="KW-1185">Reference proteome</keyword>
<dbReference type="EMBL" id="SMTL01000001">
    <property type="protein sequence ID" value="TDK39036.1"/>
    <property type="molecule type" value="Genomic_DNA"/>
</dbReference>
<dbReference type="Gene3D" id="3.40.50.880">
    <property type="match status" value="1"/>
</dbReference>
<reference evidence="2 3" key="1">
    <citation type="submission" date="2019-03" db="EMBL/GenBank/DDBJ databases">
        <title>Rhizobium sp. nov., an bacterium isolated from biocrust in Mu Us Desert.</title>
        <authorList>
            <person name="Lixiong L."/>
        </authorList>
    </citation>
    <scope>NUCLEOTIDE SEQUENCE [LARGE SCALE GENOMIC DNA]</scope>
    <source>
        <strain evidence="2 3">SPY-1</strain>
    </source>
</reference>
<feature type="transmembrane region" description="Helical" evidence="1">
    <location>
        <begin position="666"/>
        <end position="687"/>
    </location>
</feature>
<feature type="transmembrane region" description="Helical" evidence="1">
    <location>
        <begin position="12"/>
        <end position="30"/>
    </location>
</feature>